<organism evidence="12 13">
    <name type="scientific">Tepidiphilus thermophilus</name>
    <dbReference type="NCBI Taxonomy" id="876478"/>
    <lineage>
        <taxon>Bacteria</taxon>
        <taxon>Pseudomonadati</taxon>
        <taxon>Pseudomonadota</taxon>
        <taxon>Hydrogenophilia</taxon>
        <taxon>Hydrogenophilales</taxon>
        <taxon>Hydrogenophilaceae</taxon>
        <taxon>Tepidiphilus</taxon>
    </lineage>
</organism>
<gene>
    <name evidence="9" type="primary">flhC</name>
    <name evidence="12" type="ORF">Ga0061068_10796</name>
</gene>
<dbReference type="GO" id="GO:0008270">
    <property type="term" value="F:zinc ion binding"/>
    <property type="evidence" value="ECO:0007669"/>
    <property type="project" value="UniProtKB-UniRule"/>
</dbReference>
<dbReference type="GO" id="GO:0003677">
    <property type="term" value="F:DNA binding"/>
    <property type="evidence" value="ECO:0007669"/>
    <property type="project" value="UniProtKB-UniRule"/>
</dbReference>
<evidence type="ECO:0000256" key="3">
    <source>
        <dbReference type="ARBA" id="ARBA00022795"/>
    </source>
</evidence>
<keyword evidence="12" id="KW-0966">Cell projection</keyword>
<comment type="similarity">
    <text evidence="9 10">Belongs to the FlhC family.</text>
</comment>
<evidence type="ECO:0000313" key="13">
    <source>
        <dbReference type="Proteomes" id="UP000182108"/>
    </source>
</evidence>
<evidence type="ECO:0000313" key="12">
    <source>
        <dbReference type="EMBL" id="CUB07456.1"/>
    </source>
</evidence>
<reference evidence="13" key="1">
    <citation type="submission" date="2015-08" db="EMBL/GenBank/DDBJ databases">
        <authorList>
            <person name="Babu N.S."/>
            <person name="Beckwith C.J."/>
            <person name="Beseler K.G."/>
            <person name="Brison A."/>
            <person name="Carone J.V."/>
            <person name="Caskin T.P."/>
            <person name="Diamond M."/>
            <person name="Durham M.E."/>
            <person name="Foxe J.M."/>
            <person name="Go M."/>
            <person name="Henderson B.A."/>
            <person name="Jones I.B."/>
            <person name="McGettigan J.A."/>
            <person name="Micheletti S.J."/>
            <person name="Nasrallah M.E."/>
            <person name="Ortiz D."/>
            <person name="Piller C.R."/>
            <person name="Privatt S.R."/>
            <person name="Schneider S.L."/>
            <person name="Sharp S."/>
            <person name="Smith T.C."/>
            <person name="Stanton J.D."/>
            <person name="Ullery H.E."/>
            <person name="Wilson R.J."/>
            <person name="Serrano M.G."/>
            <person name="Buck G."/>
            <person name="Lee V."/>
            <person name="Wang Y."/>
            <person name="Carvalho R."/>
            <person name="Voegtly L."/>
            <person name="Shi R."/>
            <person name="Duckworth R."/>
            <person name="Johnson A."/>
            <person name="Loviza R."/>
            <person name="Walstead R."/>
            <person name="Shah Z."/>
            <person name="Kiflezghi M."/>
            <person name="Wade K."/>
            <person name="Ball S.L."/>
            <person name="Bradley K.W."/>
            <person name="Asai D.J."/>
            <person name="Bowman C.A."/>
            <person name="Russell D.A."/>
            <person name="Pope W.H."/>
            <person name="Jacobs-Sera D."/>
            <person name="Hendrix R.W."/>
            <person name="Hatfull G.F."/>
        </authorList>
    </citation>
    <scope>NUCLEOTIDE SEQUENCE [LARGE SCALE GENOMIC DNA]</scope>
    <source>
        <strain evidence="13">JCM 19170</strain>
    </source>
</reference>
<dbReference type="GO" id="GO:0005737">
    <property type="term" value="C:cytoplasm"/>
    <property type="evidence" value="ECO:0007669"/>
    <property type="project" value="UniProtKB-SubCell"/>
</dbReference>
<comment type="subunit">
    <text evidence="9">Heterohexamer composed of two FlhC and four FlhD subunits. Each FlhC binds a FlhD dimer, forming a heterotrimer, and a hexamer assembles by dimerization of two heterotrimers.</text>
</comment>
<keyword evidence="1 9" id="KW-0963">Cytoplasm</keyword>
<dbReference type="GO" id="GO:0044781">
    <property type="term" value="P:bacterial-type flagellum organization"/>
    <property type="evidence" value="ECO:0007669"/>
    <property type="project" value="UniProtKB-KW"/>
</dbReference>
<dbReference type="EMBL" id="CYHH01000007">
    <property type="protein sequence ID" value="CUB07456.1"/>
    <property type="molecule type" value="Genomic_DNA"/>
</dbReference>
<dbReference type="AlphaFoldDB" id="A0A0K6IWF1"/>
<evidence type="ECO:0000256" key="1">
    <source>
        <dbReference type="ARBA" id="ARBA00022490"/>
    </source>
</evidence>
<evidence type="ECO:0000256" key="8">
    <source>
        <dbReference type="ARBA" id="ARBA00023163"/>
    </source>
</evidence>
<dbReference type="Proteomes" id="UP000182108">
    <property type="component" value="Unassembled WGS sequence"/>
</dbReference>
<protein>
    <recommendedName>
        <fullName evidence="9 10">Flagellar transcriptional regulator FlhC</fullName>
    </recommendedName>
</protein>
<evidence type="ECO:0000256" key="4">
    <source>
        <dbReference type="ARBA" id="ARBA00022833"/>
    </source>
</evidence>
<keyword evidence="12" id="KW-0969">Cilium</keyword>
<proteinExistence type="inferred from homology"/>
<dbReference type="RefSeq" id="WP_055423739.1">
    <property type="nucleotide sequence ID" value="NZ_CYHH01000007.1"/>
</dbReference>
<feature type="binding site" evidence="9">
    <location>
        <position position="161"/>
    </location>
    <ligand>
        <name>Zn(2+)</name>
        <dbReference type="ChEBI" id="CHEBI:29105"/>
    </ligand>
</feature>
<keyword evidence="13" id="KW-1185">Reference proteome</keyword>
<keyword evidence="2 9" id="KW-0479">Metal-binding</keyword>
<keyword evidence="5 9" id="KW-0805">Transcription regulation</keyword>
<evidence type="ECO:0000256" key="6">
    <source>
        <dbReference type="ARBA" id="ARBA00023125"/>
    </source>
</evidence>
<feature type="binding site" evidence="9">
    <location>
        <position position="158"/>
    </location>
    <ligand>
        <name>Zn(2+)</name>
        <dbReference type="ChEBI" id="CHEBI:29105"/>
    </ligand>
</feature>
<feature type="binding site" evidence="9">
    <location>
        <position position="141"/>
    </location>
    <ligand>
        <name>Zn(2+)</name>
        <dbReference type="ChEBI" id="CHEBI:29105"/>
    </ligand>
</feature>
<evidence type="ECO:0000256" key="9">
    <source>
        <dbReference type="HAMAP-Rule" id="MF_01891"/>
    </source>
</evidence>
<evidence type="ECO:0000256" key="2">
    <source>
        <dbReference type="ARBA" id="ARBA00022723"/>
    </source>
</evidence>
<keyword evidence="6 9" id="KW-0238">DNA-binding</keyword>
<dbReference type="PIRSF" id="PIRSF003159">
    <property type="entry name" value="FlhC"/>
    <property type="match status" value="1"/>
</dbReference>
<dbReference type="InterPro" id="IPR007944">
    <property type="entry name" value="FlhC"/>
</dbReference>
<dbReference type="GO" id="GO:0045893">
    <property type="term" value="P:positive regulation of DNA-templated transcription"/>
    <property type="evidence" value="ECO:0007669"/>
    <property type="project" value="InterPro"/>
</dbReference>
<sequence>MTRPESIEREAADVCLAAELIRLGARMQLLEAETSLSRERLLKLYKEIRHASPPKGMLPFSTDWFMTWQPNVHASLFMNLHRRVRQSGAAEGVHALIAAYHLYLDQIDAIGTDPVLSITRAWTLLRFFEAELVQLTPCSCCGGEFLTHAYEPAKTFVCGICHMPSRAGSSRTSAKTAISRGQKRLSAQPA</sequence>
<evidence type="ECO:0000256" key="5">
    <source>
        <dbReference type="ARBA" id="ARBA00023015"/>
    </source>
</evidence>
<feature type="binding site" evidence="9">
    <location>
        <position position="138"/>
    </location>
    <ligand>
        <name>Zn(2+)</name>
        <dbReference type="ChEBI" id="CHEBI:29105"/>
    </ligand>
</feature>
<dbReference type="HAMAP" id="MF_01891">
    <property type="entry name" value="FhlC"/>
    <property type="match status" value="1"/>
</dbReference>
<keyword evidence="8 9" id="KW-0804">Transcription</keyword>
<comment type="function">
    <text evidence="9">Functions in complex with FlhD as a master transcriptional regulator that regulates transcription of several flagellar and non-flagellar operons by binding to their promoter region. Activates expression of class 2 flagellar genes, including fliA, which is a flagellum-specific sigma factor that turns on the class 3 genes. Also regulates genes whose products function in a variety of physiological pathways.</text>
</comment>
<keyword evidence="12" id="KW-0282">Flagellum</keyword>
<accession>A0A0K6IWF1</accession>
<feature type="region of interest" description="Disordered" evidence="11">
    <location>
        <begin position="166"/>
        <end position="190"/>
    </location>
</feature>
<keyword evidence="3 9" id="KW-1005">Bacterial flagellum biogenesis</keyword>
<keyword evidence="4 9" id="KW-0862">Zinc</keyword>
<dbReference type="SUPFAM" id="SSF160930">
    <property type="entry name" value="FlhC-like"/>
    <property type="match status" value="1"/>
</dbReference>
<feature type="compositionally biased region" description="Polar residues" evidence="11">
    <location>
        <begin position="167"/>
        <end position="176"/>
    </location>
</feature>
<dbReference type="NCBIfam" id="NF009365">
    <property type="entry name" value="PRK12722.1"/>
    <property type="match status" value="1"/>
</dbReference>
<keyword evidence="7 9" id="KW-0010">Activator</keyword>
<name>A0A0K6IWF1_9PROT</name>
<evidence type="ECO:0000256" key="7">
    <source>
        <dbReference type="ARBA" id="ARBA00023159"/>
    </source>
</evidence>
<dbReference type="GO" id="GO:1902208">
    <property type="term" value="P:regulation of bacterial-type flagellum assembly"/>
    <property type="evidence" value="ECO:0007669"/>
    <property type="project" value="UniProtKB-UniRule"/>
</dbReference>
<evidence type="ECO:0000256" key="10">
    <source>
        <dbReference type="PIRNR" id="PIRNR003159"/>
    </source>
</evidence>
<dbReference type="Pfam" id="PF05280">
    <property type="entry name" value="FlhC"/>
    <property type="match status" value="1"/>
</dbReference>
<comment type="subcellular location">
    <subcellularLocation>
        <location evidence="9 10">Cytoplasm</location>
    </subcellularLocation>
</comment>
<dbReference type="OrthoDB" id="5570801at2"/>
<comment type="cofactor">
    <cofactor evidence="9">
        <name>Zn(2+)</name>
        <dbReference type="ChEBI" id="CHEBI:29105"/>
    </cofactor>
    <text evidence="9">Binds 1 zinc ion per subunit.</text>
</comment>
<evidence type="ECO:0000256" key="11">
    <source>
        <dbReference type="SAM" id="MobiDB-lite"/>
    </source>
</evidence>